<dbReference type="Proteomes" id="UP000887580">
    <property type="component" value="Unplaced"/>
</dbReference>
<reference evidence="2" key="1">
    <citation type="submission" date="2022-11" db="UniProtKB">
        <authorList>
            <consortium name="WormBaseParasite"/>
        </authorList>
    </citation>
    <scope>IDENTIFICATION</scope>
</reference>
<dbReference type="WBParaSite" id="PS1159_v2.g9165.t1">
    <property type="protein sequence ID" value="PS1159_v2.g9165.t1"/>
    <property type="gene ID" value="PS1159_v2.g9165"/>
</dbReference>
<proteinExistence type="predicted"/>
<evidence type="ECO:0000313" key="1">
    <source>
        <dbReference type="Proteomes" id="UP000887580"/>
    </source>
</evidence>
<protein>
    <submittedName>
        <fullName evidence="2">Protein kinase domain-containing protein</fullName>
    </submittedName>
</protein>
<accession>A0AC35GVL2</accession>
<evidence type="ECO:0000313" key="2">
    <source>
        <dbReference type="WBParaSite" id="PS1159_v2.g9165.t1"/>
    </source>
</evidence>
<organism evidence="1 2">
    <name type="scientific">Panagrolaimus sp. PS1159</name>
    <dbReference type="NCBI Taxonomy" id="55785"/>
    <lineage>
        <taxon>Eukaryota</taxon>
        <taxon>Metazoa</taxon>
        <taxon>Ecdysozoa</taxon>
        <taxon>Nematoda</taxon>
        <taxon>Chromadorea</taxon>
        <taxon>Rhabditida</taxon>
        <taxon>Tylenchina</taxon>
        <taxon>Panagrolaimomorpha</taxon>
        <taxon>Panagrolaimoidea</taxon>
        <taxon>Panagrolaimidae</taxon>
        <taxon>Panagrolaimus</taxon>
    </lineage>
</organism>
<sequence length="359" mass="39959">MSSSLLTLSVQPSTNNNVLNNNNLNINTSINTTTTLSSPVPSSTSTSPCITPQPQLLPQQQTQQQQMPVICKKLPLPSISMARNGRKRPAINLPPLHLQSALEHRRRENDARLRDTKAQIEASFLSETPSSPGGYSNSSTDSQPSGSDDDSQNSISALCSSAQYEKRIKFDSTIPSIYNNSSQSISIDTLDSELLSGASSTKTSGIHETPDILGADEYLVIMKGEEFQVLEKSTNNLFQAVKMDAQKYKKFMKIAARIESARKFFHPQEFRRLKSRIIPSDTRIVHGSRGISYLLMPSHHASLSFKVKDPNRPKNGVLSEKEVQTIVFQIVEMMELCHQVGLFFGDFKYDKFVFVDSQK</sequence>
<name>A0AC35GVL2_9BILA</name>